<sequence length="137" mass="16894">MELARNRTVEFKNNKLYYVVRTKEQKHLLPVEDVHEAEYTGTPWKLIVRRIKYSGYSPEEALFEDYNEQDTEMKERKRLSQLEHEDRMRLVRLERQKELDLRRKKPHLFNVPQKHSRSEWCTYLMENDIFPRKVVRS</sequence>
<evidence type="ECO:0000313" key="1">
    <source>
        <dbReference type="EMBL" id="ASN72904.1"/>
    </source>
</evidence>
<protein>
    <submittedName>
        <fullName evidence="1">Uncharacterized protein</fullName>
    </submittedName>
</protein>
<proteinExistence type="predicted"/>
<dbReference type="InterPro" id="IPR011688">
    <property type="entry name" value="PVL_Orf50"/>
</dbReference>
<reference evidence="1" key="1">
    <citation type="submission" date="2017-06" db="EMBL/GenBank/DDBJ databases">
        <title>Novel phages from South African skin metaviromes.</title>
        <authorList>
            <person name="van Zyl L.J."/>
            <person name="Abrahams Y."/>
            <person name="Stander E.A."/>
            <person name="Kirby B.M."/>
            <person name="Clavaud C."/>
            <person name="Farcet C."/>
            <person name="Breton L."/>
            <person name="Trindade M.I."/>
        </authorList>
    </citation>
    <scope>NUCLEOTIDE SEQUENCE</scope>
</reference>
<gene>
    <name evidence="1" type="ORF">10S3_14</name>
</gene>
<dbReference type="Pfam" id="PF07768">
    <property type="entry name" value="PVL_ORF50"/>
    <property type="match status" value="1"/>
</dbReference>
<accession>A0A2H4JCC0</accession>
<dbReference type="EMBL" id="MF417983">
    <property type="protein sequence ID" value="ASN72904.1"/>
    <property type="molecule type" value="Genomic_DNA"/>
</dbReference>
<organism evidence="1">
    <name type="scientific">uncultured Caudovirales phage</name>
    <dbReference type="NCBI Taxonomy" id="2100421"/>
    <lineage>
        <taxon>Viruses</taxon>
        <taxon>Duplodnaviria</taxon>
        <taxon>Heunggongvirae</taxon>
        <taxon>Uroviricota</taxon>
        <taxon>Caudoviricetes</taxon>
        <taxon>Peduoviridae</taxon>
        <taxon>Maltschvirus</taxon>
        <taxon>Maltschvirus maltsch</taxon>
    </lineage>
</organism>
<name>A0A2H4JCC0_9CAUD</name>